<dbReference type="InterPro" id="IPR001584">
    <property type="entry name" value="Integrase_cat-core"/>
</dbReference>
<dbReference type="AlphaFoldDB" id="A0A562I8C9"/>
<dbReference type="GO" id="GO:0003676">
    <property type="term" value="F:nucleic acid binding"/>
    <property type="evidence" value="ECO:0007669"/>
    <property type="project" value="InterPro"/>
</dbReference>
<sequence>MTKSDREIMEILESYDATRCAHSAAQLAGCDPKTVRRYVALRDAGGGDPLLARTAPRPKLIDAFLPKVEELVDASKAKIRADKVHERLIAMGFTGTERTTRRAVREAKIAWRAGRRRTYRPWVPEPGLWLQFDWGDGPRIDGRKTYLFCAWLAWSRFRVVIPVFDQTMGSLIACLDATLRRLGGVPAYLLGDNAKTVTVEHVAGVAVRHPTVVAAGRHYGATVHSCEPFDPESKGGVEATVRVAKADLVPTETNLRAAPTARSPISLRRVSSGVSTSTPVSIGRPVRRRSTASPSNGATCTCCRPTRTPPRWVRNVWSTTTRQSGSGRCATRRRPGTSARGCGAAPSVRNWSSSP</sequence>
<protein>
    <submittedName>
        <fullName evidence="3">Transposase</fullName>
    </submittedName>
</protein>
<keyword evidence="4" id="KW-1185">Reference proteome</keyword>
<evidence type="ECO:0000313" key="4">
    <source>
        <dbReference type="Proteomes" id="UP000319825"/>
    </source>
</evidence>
<dbReference type="SUPFAM" id="SSF53098">
    <property type="entry name" value="Ribonuclease H-like"/>
    <property type="match status" value="1"/>
</dbReference>
<dbReference type="Gene3D" id="3.30.420.10">
    <property type="entry name" value="Ribonuclease H-like superfamily/Ribonuclease H"/>
    <property type="match status" value="1"/>
</dbReference>
<evidence type="ECO:0000259" key="2">
    <source>
        <dbReference type="PROSITE" id="PS50994"/>
    </source>
</evidence>
<name>A0A562I8C9_MICOL</name>
<dbReference type="PANTHER" id="PTHR35004">
    <property type="entry name" value="TRANSPOSASE RV3428C-RELATED"/>
    <property type="match status" value="1"/>
</dbReference>
<gene>
    <name evidence="3" type="ORF">JD77_02252</name>
</gene>
<dbReference type="EMBL" id="VLKE01000001">
    <property type="protein sequence ID" value="TWH67280.1"/>
    <property type="molecule type" value="Genomic_DNA"/>
</dbReference>
<reference evidence="3 4" key="1">
    <citation type="submission" date="2019-07" db="EMBL/GenBank/DDBJ databases">
        <title>R&amp;d 2014.</title>
        <authorList>
            <person name="Klenk H.-P."/>
        </authorList>
    </citation>
    <scope>NUCLEOTIDE SEQUENCE [LARGE SCALE GENOMIC DNA]</scope>
    <source>
        <strain evidence="3 4">DSM 43868</strain>
    </source>
</reference>
<organism evidence="3 4">
    <name type="scientific">Micromonospora olivasterospora</name>
    <dbReference type="NCBI Taxonomy" id="1880"/>
    <lineage>
        <taxon>Bacteria</taxon>
        <taxon>Bacillati</taxon>
        <taxon>Actinomycetota</taxon>
        <taxon>Actinomycetes</taxon>
        <taxon>Micromonosporales</taxon>
        <taxon>Micromonosporaceae</taxon>
        <taxon>Micromonospora</taxon>
    </lineage>
</organism>
<dbReference type="Proteomes" id="UP000319825">
    <property type="component" value="Unassembled WGS sequence"/>
</dbReference>
<evidence type="ECO:0000256" key="1">
    <source>
        <dbReference type="SAM" id="MobiDB-lite"/>
    </source>
</evidence>
<dbReference type="PROSITE" id="PS50994">
    <property type="entry name" value="INTEGRASE"/>
    <property type="match status" value="1"/>
</dbReference>
<dbReference type="GO" id="GO:0015074">
    <property type="term" value="P:DNA integration"/>
    <property type="evidence" value="ECO:0007669"/>
    <property type="project" value="InterPro"/>
</dbReference>
<evidence type="ECO:0000313" key="3">
    <source>
        <dbReference type="EMBL" id="TWH67280.1"/>
    </source>
</evidence>
<comment type="caution">
    <text evidence="3">The sequence shown here is derived from an EMBL/GenBank/DDBJ whole genome shotgun (WGS) entry which is preliminary data.</text>
</comment>
<feature type="region of interest" description="Disordered" evidence="1">
    <location>
        <begin position="319"/>
        <end position="355"/>
    </location>
</feature>
<accession>A0A562I8C9</accession>
<dbReference type="InterPro" id="IPR036397">
    <property type="entry name" value="RNaseH_sf"/>
</dbReference>
<feature type="domain" description="Integrase catalytic" evidence="2">
    <location>
        <begin position="117"/>
        <end position="293"/>
    </location>
</feature>
<feature type="region of interest" description="Disordered" evidence="1">
    <location>
        <begin position="268"/>
        <end position="302"/>
    </location>
</feature>
<proteinExistence type="predicted"/>
<dbReference type="InterPro" id="IPR012337">
    <property type="entry name" value="RNaseH-like_sf"/>
</dbReference>
<feature type="compositionally biased region" description="Low complexity" evidence="1">
    <location>
        <begin position="268"/>
        <end position="281"/>
    </location>
</feature>
<dbReference type="PANTHER" id="PTHR35004:SF7">
    <property type="entry name" value="INTEGRASE PROTEIN"/>
    <property type="match status" value="1"/>
</dbReference>